<dbReference type="eggNOG" id="COG0859">
    <property type="taxonomic scope" value="Bacteria"/>
</dbReference>
<gene>
    <name evidence="3" type="ORF">HMPREF9449_01421</name>
</gene>
<sequence>MKRLLVVRFSAMGDVALTVPVLYSLATQYPELEITVLSRANFRPLFEKLPENVTFRAADLRGKHKGILGLTRLFRELRPYKFDAIADLHNVLRTRFLRTCFWLYGKKTASIQKGRKEKKQLVRSVNKIRKPLKTSFTRYEEVFTRLGLPLTLHFSSIYGEGKGNFELIRPLTGEKKQEKWVGIAPFAQHTGKIYPLPLMEKVVALLNAKSGIRLFFFGGGKKETEILQGWEKKFPGTFALPGKLKMPEELVLMSYLDVMISMDSANMHMASLVHTPVISIWGATHFWCGFMGWGQKEEQAIQMDLPCRPCSVFGNKPCLRKDYACLNGILPEKIVQETERLLKKNEEKDID</sequence>
<organism evidence="3 4">
    <name type="scientific">Odoribacter laneus YIT 12061</name>
    <dbReference type="NCBI Taxonomy" id="742817"/>
    <lineage>
        <taxon>Bacteria</taxon>
        <taxon>Pseudomonadati</taxon>
        <taxon>Bacteroidota</taxon>
        <taxon>Bacteroidia</taxon>
        <taxon>Bacteroidales</taxon>
        <taxon>Odoribacteraceae</taxon>
        <taxon>Odoribacter</taxon>
    </lineage>
</organism>
<dbReference type="Gene3D" id="3.40.50.2000">
    <property type="entry name" value="Glycogen Phosphorylase B"/>
    <property type="match status" value="2"/>
</dbReference>
<name>H1DGN5_9BACT</name>
<dbReference type="STRING" id="742817.HMPREF9449_01421"/>
<dbReference type="HOGENOM" id="CLU_038371_3_0_10"/>
<dbReference type="SUPFAM" id="SSF53756">
    <property type="entry name" value="UDP-Glycosyltransferase/glycogen phosphorylase"/>
    <property type="match status" value="1"/>
</dbReference>
<dbReference type="Proteomes" id="UP000004892">
    <property type="component" value="Unassembled WGS sequence"/>
</dbReference>
<dbReference type="InterPro" id="IPR051199">
    <property type="entry name" value="LPS_LOS_Heptosyltrfase"/>
</dbReference>
<dbReference type="PANTHER" id="PTHR30160">
    <property type="entry name" value="TETRAACYLDISACCHARIDE 4'-KINASE-RELATED"/>
    <property type="match status" value="1"/>
</dbReference>
<evidence type="ECO:0000256" key="1">
    <source>
        <dbReference type="ARBA" id="ARBA00022676"/>
    </source>
</evidence>
<comment type="caution">
    <text evidence="3">The sequence shown here is derived from an EMBL/GenBank/DDBJ whole genome shotgun (WGS) entry which is preliminary data.</text>
</comment>
<reference evidence="3 4" key="1">
    <citation type="submission" date="2012-01" db="EMBL/GenBank/DDBJ databases">
        <title>The Genome Sequence of Odoribacter laneus YIT 12061.</title>
        <authorList>
            <consortium name="The Broad Institute Genome Sequencing Platform"/>
            <person name="Earl A."/>
            <person name="Ward D."/>
            <person name="Feldgarden M."/>
            <person name="Gevers D."/>
            <person name="Morotomi M."/>
            <person name="Young S.K."/>
            <person name="Zeng Q."/>
            <person name="Gargeya S."/>
            <person name="Fitzgerald M."/>
            <person name="Haas B."/>
            <person name="Abouelleil A."/>
            <person name="Alvarado L."/>
            <person name="Arachchi H.M."/>
            <person name="Berlin A."/>
            <person name="Chapman S.B."/>
            <person name="Gearin G."/>
            <person name="Goldberg J."/>
            <person name="Griggs A."/>
            <person name="Gujja S."/>
            <person name="Hansen M."/>
            <person name="Heiman D."/>
            <person name="Howarth C."/>
            <person name="Larimer J."/>
            <person name="Lui A."/>
            <person name="MacDonald P.J.P."/>
            <person name="McCowen C."/>
            <person name="Montmayeur A."/>
            <person name="Murphy C."/>
            <person name="Neiman D."/>
            <person name="Pearson M."/>
            <person name="Priest M."/>
            <person name="Roberts A."/>
            <person name="Saif S."/>
            <person name="Shea T."/>
            <person name="Sisk P."/>
            <person name="Stolte C."/>
            <person name="Sykes S."/>
            <person name="Wortman J."/>
            <person name="Nusbaum C."/>
            <person name="Birren B."/>
        </authorList>
    </citation>
    <scope>NUCLEOTIDE SEQUENCE [LARGE SCALE GENOMIC DNA]</scope>
    <source>
        <strain evidence="3 4">YIT 12061</strain>
    </source>
</reference>
<dbReference type="GO" id="GO:0009244">
    <property type="term" value="P:lipopolysaccharide core region biosynthetic process"/>
    <property type="evidence" value="ECO:0007669"/>
    <property type="project" value="TreeGrafter"/>
</dbReference>
<dbReference type="AlphaFoldDB" id="H1DGN5"/>
<dbReference type="GO" id="GO:0005829">
    <property type="term" value="C:cytosol"/>
    <property type="evidence" value="ECO:0007669"/>
    <property type="project" value="TreeGrafter"/>
</dbReference>
<dbReference type="RefSeq" id="WP_009136569.1">
    <property type="nucleotide sequence ID" value="NZ_JH594596.1"/>
</dbReference>
<dbReference type="Pfam" id="PF01075">
    <property type="entry name" value="Glyco_transf_9"/>
    <property type="match status" value="1"/>
</dbReference>
<dbReference type="GO" id="GO:0008713">
    <property type="term" value="F:ADP-heptose-lipopolysaccharide heptosyltransferase activity"/>
    <property type="evidence" value="ECO:0007669"/>
    <property type="project" value="TreeGrafter"/>
</dbReference>
<dbReference type="EMBL" id="ADMC01000022">
    <property type="protein sequence ID" value="EHP47568.1"/>
    <property type="molecule type" value="Genomic_DNA"/>
</dbReference>
<protein>
    <submittedName>
        <fullName evidence="3">Uncharacterized protein</fullName>
    </submittedName>
</protein>
<proteinExistence type="predicted"/>
<dbReference type="PATRIC" id="fig|742817.3.peg.1509"/>
<keyword evidence="4" id="KW-1185">Reference proteome</keyword>
<dbReference type="InterPro" id="IPR002201">
    <property type="entry name" value="Glyco_trans_9"/>
</dbReference>
<evidence type="ECO:0000313" key="4">
    <source>
        <dbReference type="Proteomes" id="UP000004892"/>
    </source>
</evidence>
<evidence type="ECO:0000256" key="2">
    <source>
        <dbReference type="ARBA" id="ARBA00022679"/>
    </source>
</evidence>
<evidence type="ECO:0000313" key="3">
    <source>
        <dbReference type="EMBL" id="EHP47568.1"/>
    </source>
</evidence>
<accession>H1DGN5</accession>
<keyword evidence="1" id="KW-0328">Glycosyltransferase</keyword>
<dbReference type="PANTHER" id="PTHR30160:SF22">
    <property type="entry name" value="LIPOPOLYSACCHARIDE CORE BIOSYNTHESIS PROTEIN"/>
    <property type="match status" value="1"/>
</dbReference>
<keyword evidence="2" id="KW-0808">Transferase</keyword>
<dbReference type="CDD" id="cd03789">
    <property type="entry name" value="GT9_LPS_heptosyltransferase"/>
    <property type="match status" value="1"/>
</dbReference>
<dbReference type="GeneID" id="98068994"/>